<feature type="repeat" description="ANK" evidence="7">
    <location>
        <begin position="149"/>
        <end position="173"/>
    </location>
</feature>
<feature type="transmembrane region" description="Helical" evidence="8">
    <location>
        <begin position="589"/>
        <end position="616"/>
    </location>
</feature>
<keyword evidence="2 8" id="KW-0812">Transmembrane</keyword>
<accession>A0ABD3IHM4</accession>
<evidence type="ECO:0000256" key="3">
    <source>
        <dbReference type="ARBA" id="ARBA00022737"/>
    </source>
</evidence>
<comment type="caution">
    <text evidence="10">The sequence shown here is derived from an EMBL/GenBank/DDBJ whole genome shotgun (WGS) entry which is preliminary data.</text>
</comment>
<evidence type="ECO:0000256" key="8">
    <source>
        <dbReference type="SAM" id="Phobius"/>
    </source>
</evidence>
<gene>
    <name evidence="10" type="ORF">ACJRO7_006369</name>
</gene>
<dbReference type="SMART" id="SM00248">
    <property type="entry name" value="ANK"/>
    <property type="match status" value="9"/>
</dbReference>
<evidence type="ECO:0000256" key="6">
    <source>
        <dbReference type="ARBA" id="ARBA00023136"/>
    </source>
</evidence>
<feature type="repeat" description="ANK" evidence="7">
    <location>
        <begin position="323"/>
        <end position="346"/>
    </location>
</feature>
<evidence type="ECO:0000313" key="10">
    <source>
        <dbReference type="EMBL" id="KAL3714430.1"/>
    </source>
</evidence>
<evidence type="ECO:0000256" key="1">
    <source>
        <dbReference type="ARBA" id="ARBA00004141"/>
    </source>
</evidence>
<keyword evidence="6 8" id="KW-0472">Membrane</keyword>
<dbReference type="Gene3D" id="1.25.40.20">
    <property type="entry name" value="Ankyrin repeat-containing domain"/>
    <property type="match status" value="3"/>
</dbReference>
<comment type="subcellular location">
    <subcellularLocation>
        <location evidence="1">Membrane</location>
        <topology evidence="1">Multi-pass membrane protein</topology>
    </subcellularLocation>
</comment>
<dbReference type="Proteomes" id="UP001634007">
    <property type="component" value="Unassembled WGS sequence"/>
</dbReference>
<evidence type="ECO:0000256" key="7">
    <source>
        <dbReference type="PROSITE-ProRule" id="PRU00023"/>
    </source>
</evidence>
<dbReference type="Pfam" id="PF13962">
    <property type="entry name" value="PGG"/>
    <property type="match status" value="1"/>
</dbReference>
<dbReference type="InterPro" id="IPR036770">
    <property type="entry name" value="Ankyrin_rpt-contain_sf"/>
</dbReference>
<name>A0ABD3IHM4_EUCGL</name>
<evidence type="ECO:0000256" key="5">
    <source>
        <dbReference type="ARBA" id="ARBA00023043"/>
    </source>
</evidence>
<dbReference type="GO" id="GO:0016020">
    <property type="term" value="C:membrane"/>
    <property type="evidence" value="ECO:0007669"/>
    <property type="project" value="UniProtKB-SubCell"/>
</dbReference>
<keyword evidence="3" id="KW-0677">Repeat</keyword>
<dbReference type="PANTHER" id="PTHR24186:SF46">
    <property type="entry name" value="PROTEIN ACCELERATED CELL DEATH 6-LIKE"/>
    <property type="match status" value="1"/>
</dbReference>
<dbReference type="PROSITE" id="PS50088">
    <property type="entry name" value="ANK_REPEAT"/>
    <property type="match status" value="3"/>
</dbReference>
<dbReference type="Pfam" id="PF12796">
    <property type="entry name" value="Ank_2"/>
    <property type="match status" value="3"/>
</dbReference>
<feature type="transmembrane region" description="Helical" evidence="8">
    <location>
        <begin position="491"/>
        <end position="512"/>
    </location>
</feature>
<dbReference type="AlphaFoldDB" id="A0ABD3IHM4"/>
<dbReference type="InterPro" id="IPR026961">
    <property type="entry name" value="PGG_dom"/>
</dbReference>
<evidence type="ECO:0000256" key="4">
    <source>
        <dbReference type="ARBA" id="ARBA00022989"/>
    </source>
</evidence>
<dbReference type="InterPro" id="IPR002110">
    <property type="entry name" value="Ankyrin_rpt"/>
</dbReference>
<dbReference type="Pfam" id="PF00023">
    <property type="entry name" value="Ank"/>
    <property type="match status" value="1"/>
</dbReference>
<keyword evidence="5 7" id="KW-0040">ANK repeat</keyword>
<feature type="transmembrane region" description="Helical" evidence="8">
    <location>
        <begin position="564"/>
        <end position="583"/>
    </location>
</feature>
<evidence type="ECO:0000313" key="11">
    <source>
        <dbReference type="Proteomes" id="UP001634007"/>
    </source>
</evidence>
<reference evidence="10 11" key="1">
    <citation type="submission" date="2024-11" db="EMBL/GenBank/DDBJ databases">
        <title>Chromosome-level genome assembly of Eucalyptus globulus Labill. provides insights into its genome evolution.</title>
        <authorList>
            <person name="Li X."/>
        </authorList>
    </citation>
    <scope>NUCLEOTIDE SEQUENCE [LARGE SCALE GENOMIC DNA]</scope>
    <source>
        <strain evidence="10">CL2024</strain>
        <tissue evidence="10">Fresh tender leaves</tissue>
    </source>
</reference>
<feature type="repeat" description="ANK" evidence="7">
    <location>
        <begin position="181"/>
        <end position="213"/>
    </location>
</feature>
<evidence type="ECO:0000256" key="2">
    <source>
        <dbReference type="ARBA" id="ARBA00022692"/>
    </source>
</evidence>
<keyword evidence="11" id="KW-1185">Reference proteome</keyword>
<keyword evidence="4 8" id="KW-1133">Transmembrane helix</keyword>
<sequence length="642" mass="72046">MSVERERGRHCVGSEEGGHTRAFRSKSQAIIAHGEMAERLHQETWGERRRRLEALLITADVNQQQHDPPQPDNILDPQLYSAAKGRDVDEFIGALEGHCIRERVSLPIVLGQRSPLGNTLLHAAAENSDNVRAIIDFVPEHLISCKNSKGETPLHIAARAGIVGAVELLLHRGGLTCTDHNGNSALHEAVRHRRYEVIRKLVNEDPNPLYRQNKESKSPWCVAIETGDIEVLKVLLAEPNDGEDERRLETKDVFGMSPVHVAIMYRNMDMLEEMQKTKPWLFQVRYSEQGTPLHLAAYTNYLDGVKFLMQHYRTDALEQDITLGYLPIHIACMMGHVDIVEELLRRWLDPAEFLTRLGQNILHVSAQNGCTVTVKYILNNLKFNSLINARDLEGNTPLHVAVSHYQPSVLLLARDSKTDLSLVNHNNMTALAMLERDIIASDDLISKSLIWTILFSAGAPRSMESVICDPTGRIPLKQLVLSRLGMLKEHVSTLLVVATLTASVTFVSGFSVPGGYYAMYNVFVISNSTAMYSSIMAIVLLLLSLINHPNVKGVAIFRENYQKMMPLWVAITAIPLAFMAGVYGTVTKLYWLSILVLVHGSLALIIFLSIFILLFFPHGCRNPLIRRFSDQVIYRILLIGRL</sequence>
<dbReference type="PANTHER" id="PTHR24186">
    <property type="entry name" value="PROTEIN PHOSPHATASE 1 REGULATORY SUBUNIT"/>
    <property type="match status" value="1"/>
</dbReference>
<dbReference type="EMBL" id="JBJKBG010000011">
    <property type="protein sequence ID" value="KAL3714430.1"/>
    <property type="molecule type" value="Genomic_DNA"/>
</dbReference>
<organism evidence="10 11">
    <name type="scientific">Eucalyptus globulus</name>
    <name type="common">Tasmanian blue gum</name>
    <dbReference type="NCBI Taxonomy" id="34317"/>
    <lineage>
        <taxon>Eukaryota</taxon>
        <taxon>Viridiplantae</taxon>
        <taxon>Streptophyta</taxon>
        <taxon>Embryophyta</taxon>
        <taxon>Tracheophyta</taxon>
        <taxon>Spermatophyta</taxon>
        <taxon>Magnoliopsida</taxon>
        <taxon>eudicotyledons</taxon>
        <taxon>Gunneridae</taxon>
        <taxon>Pentapetalae</taxon>
        <taxon>rosids</taxon>
        <taxon>malvids</taxon>
        <taxon>Myrtales</taxon>
        <taxon>Myrtaceae</taxon>
        <taxon>Myrtoideae</taxon>
        <taxon>Eucalypteae</taxon>
        <taxon>Eucalyptus</taxon>
    </lineage>
</organism>
<evidence type="ECO:0000259" key="9">
    <source>
        <dbReference type="Pfam" id="PF13962"/>
    </source>
</evidence>
<feature type="transmembrane region" description="Helical" evidence="8">
    <location>
        <begin position="518"/>
        <end position="543"/>
    </location>
</feature>
<protein>
    <recommendedName>
        <fullName evidence="9">PGG domain-containing protein</fullName>
    </recommendedName>
</protein>
<dbReference type="PROSITE" id="PS50297">
    <property type="entry name" value="ANK_REP_REGION"/>
    <property type="match status" value="2"/>
</dbReference>
<dbReference type="SUPFAM" id="SSF48403">
    <property type="entry name" value="Ankyrin repeat"/>
    <property type="match status" value="2"/>
</dbReference>
<proteinExistence type="predicted"/>
<feature type="domain" description="PGG" evidence="9">
    <location>
        <begin position="487"/>
        <end position="583"/>
    </location>
</feature>